<accession>A0A4Y7TJK3</accession>
<dbReference type="PANTHER" id="PTHR35043">
    <property type="entry name" value="TRANSCRIPTION FACTOR DOMAIN-CONTAINING PROTEIN"/>
    <property type="match status" value="1"/>
</dbReference>
<feature type="transmembrane region" description="Helical" evidence="2">
    <location>
        <begin position="277"/>
        <end position="294"/>
    </location>
</feature>
<keyword evidence="3" id="KW-0732">Signal</keyword>
<dbReference type="Proteomes" id="UP000298030">
    <property type="component" value="Unassembled WGS sequence"/>
</dbReference>
<feature type="transmembrane region" description="Helical" evidence="2">
    <location>
        <begin position="445"/>
        <end position="470"/>
    </location>
</feature>
<evidence type="ECO:0000256" key="3">
    <source>
        <dbReference type="SAM" id="SignalP"/>
    </source>
</evidence>
<feature type="transmembrane region" description="Helical" evidence="2">
    <location>
        <begin position="490"/>
        <end position="512"/>
    </location>
</feature>
<comment type="caution">
    <text evidence="4">The sequence shown here is derived from an EMBL/GenBank/DDBJ whole genome shotgun (WGS) entry which is preliminary data.</text>
</comment>
<dbReference type="STRING" id="71717.A0A4Y7TJK3"/>
<reference evidence="4 5" key="1">
    <citation type="journal article" date="2019" name="Nat. Ecol. Evol.">
        <title>Megaphylogeny resolves global patterns of mushroom evolution.</title>
        <authorList>
            <person name="Varga T."/>
            <person name="Krizsan K."/>
            <person name="Foldi C."/>
            <person name="Dima B."/>
            <person name="Sanchez-Garcia M."/>
            <person name="Sanchez-Ramirez S."/>
            <person name="Szollosi G.J."/>
            <person name="Szarkandi J.G."/>
            <person name="Papp V."/>
            <person name="Albert L."/>
            <person name="Andreopoulos W."/>
            <person name="Angelini C."/>
            <person name="Antonin V."/>
            <person name="Barry K.W."/>
            <person name="Bougher N.L."/>
            <person name="Buchanan P."/>
            <person name="Buyck B."/>
            <person name="Bense V."/>
            <person name="Catcheside P."/>
            <person name="Chovatia M."/>
            <person name="Cooper J."/>
            <person name="Damon W."/>
            <person name="Desjardin D."/>
            <person name="Finy P."/>
            <person name="Geml J."/>
            <person name="Haridas S."/>
            <person name="Hughes K."/>
            <person name="Justo A."/>
            <person name="Karasinski D."/>
            <person name="Kautmanova I."/>
            <person name="Kiss B."/>
            <person name="Kocsube S."/>
            <person name="Kotiranta H."/>
            <person name="LaButti K.M."/>
            <person name="Lechner B.E."/>
            <person name="Liimatainen K."/>
            <person name="Lipzen A."/>
            <person name="Lukacs Z."/>
            <person name="Mihaltcheva S."/>
            <person name="Morgado L.N."/>
            <person name="Niskanen T."/>
            <person name="Noordeloos M.E."/>
            <person name="Ohm R.A."/>
            <person name="Ortiz-Santana B."/>
            <person name="Ovrebo C."/>
            <person name="Racz N."/>
            <person name="Riley R."/>
            <person name="Savchenko A."/>
            <person name="Shiryaev A."/>
            <person name="Soop K."/>
            <person name="Spirin V."/>
            <person name="Szebenyi C."/>
            <person name="Tomsovsky M."/>
            <person name="Tulloss R.E."/>
            <person name="Uehling J."/>
            <person name="Grigoriev I.V."/>
            <person name="Vagvolgyi C."/>
            <person name="Papp T."/>
            <person name="Martin F.M."/>
            <person name="Miettinen O."/>
            <person name="Hibbett D.S."/>
            <person name="Nagy L.G."/>
        </authorList>
    </citation>
    <scope>NUCLEOTIDE SEQUENCE [LARGE SCALE GENOMIC DNA]</scope>
    <source>
        <strain evidence="4 5">FP101781</strain>
    </source>
</reference>
<protein>
    <submittedName>
        <fullName evidence="4">Uncharacterized protein</fullName>
    </submittedName>
</protein>
<evidence type="ECO:0000313" key="4">
    <source>
        <dbReference type="EMBL" id="TEB34363.1"/>
    </source>
</evidence>
<feature type="transmembrane region" description="Helical" evidence="2">
    <location>
        <begin position="52"/>
        <end position="68"/>
    </location>
</feature>
<feature type="region of interest" description="Disordered" evidence="1">
    <location>
        <begin position="138"/>
        <end position="157"/>
    </location>
</feature>
<organism evidence="4 5">
    <name type="scientific">Coprinellus micaceus</name>
    <name type="common">Glistening ink-cap mushroom</name>
    <name type="synonym">Coprinus micaceus</name>
    <dbReference type="NCBI Taxonomy" id="71717"/>
    <lineage>
        <taxon>Eukaryota</taxon>
        <taxon>Fungi</taxon>
        <taxon>Dikarya</taxon>
        <taxon>Basidiomycota</taxon>
        <taxon>Agaricomycotina</taxon>
        <taxon>Agaricomycetes</taxon>
        <taxon>Agaricomycetidae</taxon>
        <taxon>Agaricales</taxon>
        <taxon>Agaricineae</taxon>
        <taxon>Psathyrellaceae</taxon>
        <taxon>Coprinellus</taxon>
    </lineage>
</organism>
<keyword evidence="5" id="KW-1185">Reference proteome</keyword>
<evidence type="ECO:0000313" key="5">
    <source>
        <dbReference type="Proteomes" id="UP000298030"/>
    </source>
</evidence>
<dbReference type="EMBL" id="QPFP01000010">
    <property type="protein sequence ID" value="TEB34363.1"/>
    <property type="molecule type" value="Genomic_DNA"/>
</dbReference>
<gene>
    <name evidence="4" type="ORF">FA13DRAFT_1729874</name>
</gene>
<proteinExistence type="predicted"/>
<feature type="transmembrane region" description="Helical" evidence="2">
    <location>
        <begin position="409"/>
        <end position="433"/>
    </location>
</feature>
<dbReference type="PANTHER" id="PTHR35043:SF7">
    <property type="entry name" value="TRANSCRIPTION FACTOR DOMAIN-CONTAINING PROTEIN"/>
    <property type="match status" value="1"/>
</dbReference>
<feature type="signal peptide" evidence="3">
    <location>
        <begin position="1"/>
        <end position="16"/>
    </location>
</feature>
<sequence length="534" mass="59781">MASLLLCLSILRTAFASPVLSPLNYLGPRTTAALTADSAPVFNTQYRSTIEIVWSSLAIIFASTWICVHPNVAGYKIATLQVLWRRMKLFALAVFAPELLAVFAFFQWKGSHHLHKEFREKAKELNISLDLGSEDPPLQSPEVPMAQPARQDSPKDAVSEPLILRSDTETLPPEPTTFRRVMHYPKRGLEALACLMPLYQVNPEETAWTLTHAHFIQMGGIVFKDPKNREVGFKEPGVWKLEKRPAGPPERSWTDEDIQNFFALRLSEDAIADKSKASALAKTLVVMQVLWFVIQTIARALEGLPITHLEIVAIAFTLFNIGMYACWWDKPLDVECPLEVSGECGRDSEKPDTDIRWGGPLMGSLDTLPVGEWIYSHQAKLYPSLYCYHKAKDSDSYLNEYFANLEDGILGGAFTLALSFTSATFGALHAVGWSLPSPSQPERMLWRVSCLVLTCYPFVPLVVLPFGLFLASYDCVPEQVAVGYTYFMGFLSFFGAIAYVGARFILLVLPFLELRNLPPLAHETVSWSNFLPHI</sequence>
<keyword evidence="2" id="KW-1133">Transmembrane helix</keyword>
<keyword evidence="2" id="KW-0812">Transmembrane</keyword>
<feature type="transmembrane region" description="Helical" evidence="2">
    <location>
        <begin position="89"/>
        <end position="108"/>
    </location>
</feature>
<dbReference type="OrthoDB" id="9451547at2759"/>
<feature type="transmembrane region" description="Helical" evidence="2">
    <location>
        <begin position="306"/>
        <end position="325"/>
    </location>
</feature>
<name>A0A4Y7TJK3_COPMI</name>
<dbReference type="AlphaFoldDB" id="A0A4Y7TJK3"/>
<evidence type="ECO:0000256" key="2">
    <source>
        <dbReference type="SAM" id="Phobius"/>
    </source>
</evidence>
<evidence type="ECO:0000256" key="1">
    <source>
        <dbReference type="SAM" id="MobiDB-lite"/>
    </source>
</evidence>
<keyword evidence="2" id="KW-0472">Membrane</keyword>
<feature type="chain" id="PRO_5021187810" evidence="3">
    <location>
        <begin position="17"/>
        <end position="534"/>
    </location>
</feature>